<accession>A0A4S8L4E8</accession>
<proteinExistence type="inferred from homology"/>
<dbReference type="EMBL" id="ML179664">
    <property type="protein sequence ID" value="THU83417.1"/>
    <property type="molecule type" value="Genomic_DNA"/>
</dbReference>
<keyword evidence="12" id="KW-1185">Reference proteome</keyword>
<evidence type="ECO:0000256" key="1">
    <source>
        <dbReference type="ARBA" id="ARBA00001971"/>
    </source>
</evidence>
<name>A0A4S8L4E8_DENBC</name>
<dbReference type="PRINTS" id="PR00463">
    <property type="entry name" value="EP450I"/>
</dbReference>
<dbReference type="GO" id="GO:0020037">
    <property type="term" value="F:heme binding"/>
    <property type="evidence" value="ECO:0007669"/>
    <property type="project" value="InterPro"/>
</dbReference>
<evidence type="ECO:0000313" key="11">
    <source>
        <dbReference type="EMBL" id="THU83417.1"/>
    </source>
</evidence>
<keyword evidence="10" id="KW-0812">Transmembrane</keyword>
<dbReference type="InterPro" id="IPR001128">
    <property type="entry name" value="Cyt_P450"/>
</dbReference>
<keyword evidence="10" id="KW-1133">Transmembrane helix</keyword>
<keyword evidence="5 9" id="KW-0479">Metal-binding</keyword>
<dbReference type="Pfam" id="PF00067">
    <property type="entry name" value="p450"/>
    <property type="match status" value="1"/>
</dbReference>
<dbReference type="AlphaFoldDB" id="A0A4S8L4E8"/>
<dbReference type="InterPro" id="IPR002401">
    <property type="entry name" value="Cyt_P450_E_grp-I"/>
</dbReference>
<keyword evidence="10" id="KW-0472">Membrane</keyword>
<dbReference type="PANTHER" id="PTHR46300">
    <property type="entry name" value="P450, PUTATIVE (EUROFUNG)-RELATED-RELATED"/>
    <property type="match status" value="1"/>
</dbReference>
<dbReference type="OrthoDB" id="3934656at2759"/>
<feature type="transmembrane region" description="Helical" evidence="10">
    <location>
        <begin position="20"/>
        <end position="42"/>
    </location>
</feature>
<dbReference type="SUPFAM" id="SSF48264">
    <property type="entry name" value="Cytochrome P450"/>
    <property type="match status" value="1"/>
</dbReference>
<dbReference type="PRINTS" id="PR00385">
    <property type="entry name" value="P450"/>
</dbReference>
<dbReference type="Proteomes" id="UP000297245">
    <property type="component" value="Unassembled WGS sequence"/>
</dbReference>
<evidence type="ECO:0000313" key="12">
    <source>
        <dbReference type="Proteomes" id="UP000297245"/>
    </source>
</evidence>
<dbReference type="Gene3D" id="1.10.630.10">
    <property type="entry name" value="Cytochrome P450"/>
    <property type="match status" value="1"/>
</dbReference>
<comment type="similarity">
    <text evidence="3">Belongs to the cytochrome P450 family.</text>
</comment>
<dbReference type="InterPro" id="IPR036396">
    <property type="entry name" value="Cyt_P450_sf"/>
</dbReference>
<evidence type="ECO:0000256" key="3">
    <source>
        <dbReference type="ARBA" id="ARBA00010617"/>
    </source>
</evidence>
<sequence length="557" mass="62948">MTSFGGFPSQQLSGPLSLSTLIPIPFVIAASLFCYTAFNLIYRHVLGQHTKRPPYPPGPPSPSFFLGHYGKMPMKKPWFDYMEMEKTYGELIYFRSLWDHIVIINSAQATNEIMEKQARITSDRPFGTALDKFTHWDKNLSLSVYSDMWRYTRRIFHQNFRSEAAVKFHPVQIEKVHCFLRSLLELSQSSSSDKQSHDHSDELVSYISTLSQGIMIKSVYGIEIQSAINEEVPIAAKEFADLADQALLPGGATYRSIPFIHLLAWLVPDVLSEFARAQKRTREITNMLSEGPFEEAMKAWKSGNQSSLVGELMSQGEGQERSVEEVDRIKCMGSTAIAAAADTTASATATFFLALILYPEVQSKAQEELDRVLGPGRIPNFKDRQDLPYVEAIYREVMRWHPALPMGFPHKSTEDMIYKGCFIPKGAILHANVWAITHNPDHYTSPDKFIPERYLNKDGSFNKTYAKISTIDAYGYGRRVCVGRHVADATLWLAMASVLATMNVSRVGGDESEVLDIEKCYTDFSLCHPHMIPGCKVEPRLSKTEFEMALEQAKNEY</sequence>
<reference evidence="11 12" key="1">
    <citation type="journal article" date="2019" name="Nat. Ecol. Evol.">
        <title>Megaphylogeny resolves global patterns of mushroom evolution.</title>
        <authorList>
            <person name="Varga T."/>
            <person name="Krizsan K."/>
            <person name="Foldi C."/>
            <person name="Dima B."/>
            <person name="Sanchez-Garcia M."/>
            <person name="Sanchez-Ramirez S."/>
            <person name="Szollosi G.J."/>
            <person name="Szarkandi J.G."/>
            <person name="Papp V."/>
            <person name="Albert L."/>
            <person name="Andreopoulos W."/>
            <person name="Angelini C."/>
            <person name="Antonin V."/>
            <person name="Barry K.W."/>
            <person name="Bougher N.L."/>
            <person name="Buchanan P."/>
            <person name="Buyck B."/>
            <person name="Bense V."/>
            <person name="Catcheside P."/>
            <person name="Chovatia M."/>
            <person name="Cooper J."/>
            <person name="Damon W."/>
            <person name="Desjardin D."/>
            <person name="Finy P."/>
            <person name="Geml J."/>
            <person name="Haridas S."/>
            <person name="Hughes K."/>
            <person name="Justo A."/>
            <person name="Karasinski D."/>
            <person name="Kautmanova I."/>
            <person name="Kiss B."/>
            <person name="Kocsube S."/>
            <person name="Kotiranta H."/>
            <person name="LaButti K.M."/>
            <person name="Lechner B.E."/>
            <person name="Liimatainen K."/>
            <person name="Lipzen A."/>
            <person name="Lukacs Z."/>
            <person name="Mihaltcheva S."/>
            <person name="Morgado L.N."/>
            <person name="Niskanen T."/>
            <person name="Noordeloos M.E."/>
            <person name="Ohm R.A."/>
            <person name="Ortiz-Santana B."/>
            <person name="Ovrebo C."/>
            <person name="Racz N."/>
            <person name="Riley R."/>
            <person name="Savchenko A."/>
            <person name="Shiryaev A."/>
            <person name="Soop K."/>
            <person name="Spirin V."/>
            <person name="Szebenyi C."/>
            <person name="Tomsovsky M."/>
            <person name="Tulloss R.E."/>
            <person name="Uehling J."/>
            <person name="Grigoriev I.V."/>
            <person name="Vagvolgyi C."/>
            <person name="Papp T."/>
            <person name="Martin F.M."/>
            <person name="Miettinen O."/>
            <person name="Hibbett D.S."/>
            <person name="Nagy L.G."/>
        </authorList>
    </citation>
    <scope>NUCLEOTIDE SEQUENCE [LARGE SCALE GENOMIC DNA]</scope>
    <source>
        <strain evidence="11 12">CBS 962.96</strain>
    </source>
</reference>
<evidence type="ECO:0000256" key="2">
    <source>
        <dbReference type="ARBA" id="ARBA00005179"/>
    </source>
</evidence>
<protein>
    <submittedName>
        <fullName evidence="11">Cytochrome P450</fullName>
    </submittedName>
</protein>
<dbReference type="GO" id="GO:0004497">
    <property type="term" value="F:monooxygenase activity"/>
    <property type="evidence" value="ECO:0007669"/>
    <property type="project" value="UniProtKB-KW"/>
</dbReference>
<comment type="cofactor">
    <cofactor evidence="1 9">
        <name>heme</name>
        <dbReference type="ChEBI" id="CHEBI:30413"/>
    </cofactor>
</comment>
<feature type="binding site" description="axial binding residue" evidence="9">
    <location>
        <position position="481"/>
    </location>
    <ligand>
        <name>heme</name>
        <dbReference type="ChEBI" id="CHEBI:30413"/>
    </ligand>
    <ligandPart>
        <name>Fe</name>
        <dbReference type="ChEBI" id="CHEBI:18248"/>
    </ligandPart>
</feature>
<evidence type="ECO:0000256" key="9">
    <source>
        <dbReference type="PIRSR" id="PIRSR602401-1"/>
    </source>
</evidence>
<keyword evidence="8" id="KW-0503">Monooxygenase</keyword>
<gene>
    <name evidence="11" type="ORF">K435DRAFT_733991</name>
</gene>
<keyword evidence="4 9" id="KW-0349">Heme</keyword>
<evidence type="ECO:0000256" key="6">
    <source>
        <dbReference type="ARBA" id="ARBA00023002"/>
    </source>
</evidence>
<dbReference type="PANTHER" id="PTHR46300:SF5">
    <property type="entry name" value="CYTOCHROME P450"/>
    <property type="match status" value="1"/>
</dbReference>
<dbReference type="InterPro" id="IPR050364">
    <property type="entry name" value="Cytochrome_P450_fung"/>
</dbReference>
<evidence type="ECO:0000256" key="4">
    <source>
        <dbReference type="ARBA" id="ARBA00022617"/>
    </source>
</evidence>
<organism evidence="11 12">
    <name type="scientific">Dendrothele bispora (strain CBS 962.96)</name>
    <dbReference type="NCBI Taxonomy" id="1314807"/>
    <lineage>
        <taxon>Eukaryota</taxon>
        <taxon>Fungi</taxon>
        <taxon>Dikarya</taxon>
        <taxon>Basidiomycota</taxon>
        <taxon>Agaricomycotina</taxon>
        <taxon>Agaricomycetes</taxon>
        <taxon>Agaricomycetidae</taxon>
        <taxon>Agaricales</taxon>
        <taxon>Agaricales incertae sedis</taxon>
        <taxon>Dendrothele</taxon>
    </lineage>
</organism>
<keyword evidence="6" id="KW-0560">Oxidoreductase</keyword>
<evidence type="ECO:0000256" key="5">
    <source>
        <dbReference type="ARBA" id="ARBA00022723"/>
    </source>
</evidence>
<evidence type="ECO:0000256" key="7">
    <source>
        <dbReference type="ARBA" id="ARBA00023004"/>
    </source>
</evidence>
<comment type="pathway">
    <text evidence="2">Secondary metabolite biosynthesis.</text>
</comment>
<evidence type="ECO:0000256" key="8">
    <source>
        <dbReference type="ARBA" id="ARBA00023033"/>
    </source>
</evidence>
<dbReference type="GO" id="GO:0005506">
    <property type="term" value="F:iron ion binding"/>
    <property type="evidence" value="ECO:0007669"/>
    <property type="project" value="InterPro"/>
</dbReference>
<keyword evidence="7 9" id="KW-0408">Iron</keyword>
<evidence type="ECO:0000256" key="10">
    <source>
        <dbReference type="SAM" id="Phobius"/>
    </source>
</evidence>
<dbReference type="GO" id="GO:0016705">
    <property type="term" value="F:oxidoreductase activity, acting on paired donors, with incorporation or reduction of molecular oxygen"/>
    <property type="evidence" value="ECO:0007669"/>
    <property type="project" value="InterPro"/>
</dbReference>